<keyword evidence="1" id="KW-0808">Transferase</keyword>
<dbReference type="SMART" id="SM00347">
    <property type="entry name" value="HTH_MARR"/>
    <property type="match status" value="1"/>
</dbReference>
<reference evidence="5" key="1">
    <citation type="submission" date="2018-07" db="EMBL/GenBank/DDBJ databases">
        <authorList>
            <person name="Safronova V.I."/>
            <person name="Chirak E.R."/>
            <person name="Sazanova A.L."/>
        </authorList>
    </citation>
    <scope>NUCLEOTIDE SEQUENCE [LARGE SCALE GENOMIC DNA]</scope>
    <source>
        <strain evidence="5">RCAM04685</strain>
    </source>
</reference>
<dbReference type="Gene3D" id="1.10.10.10">
    <property type="entry name" value="Winged helix-like DNA-binding domain superfamily/Winged helix DNA-binding domain"/>
    <property type="match status" value="1"/>
</dbReference>
<comment type="caution">
    <text evidence="4">The sequence shown here is derived from an EMBL/GenBank/DDBJ whole genome shotgun (WGS) entry which is preliminary data.</text>
</comment>
<proteinExistence type="predicted"/>
<organism evidence="4 5">
    <name type="scientific">Bosea caraganae</name>
    <dbReference type="NCBI Taxonomy" id="2763117"/>
    <lineage>
        <taxon>Bacteria</taxon>
        <taxon>Pseudomonadati</taxon>
        <taxon>Pseudomonadota</taxon>
        <taxon>Alphaproteobacteria</taxon>
        <taxon>Hyphomicrobiales</taxon>
        <taxon>Boseaceae</taxon>
        <taxon>Bosea</taxon>
    </lineage>
</organism>
<dbReference type="OrthoDB" id="273614at2"/>
<sequence length="314" mass="34456">MPMPSPNLAAIAAIRRFNRFHTRWIGALGGSLHGSGFALTEARVLYELAHRDDWLASELSRELGLDPAYLSRILKRFAAAGWLARERSRDDGRALRLRLTEAGHAAFRPLGQASHDQAAAIVARLKAEEQAGLVEALDKAERLLSGGLPAKARPIIRAHRPGDIGWVISAHARLYAEDYGWDISFEALVAEIAAKFLREFKPGRERCFIAELEGAPVGSAFVVQESEEVAKLRLVLVEARAQGLGLGKTLVKEAIGFARAAGYRRMALWTNDILHAARAIYVAEGFRLVAEETHHSFGKDLVGQNWELELAAGT</sequence>
<accession>A0A370LBQ7</accession>
<dbReference type="Pfam" id="PF00583">
    <property type="entry name" value="Acetyltransf_1"/>
    <property type="match status" value="1"/>
</dbReference>
<dbReference type="GO" id="GO:0008080">
    <property type="term" value="F:N-acetyltransferase activity"/>
    <property type="evidence" value="ECO:0007669"/>
    <property type="project" value="InterPro"/>
</dbReference>
<dbReference type="SUPFAM" id="SSF46785">
    <property type="entry name" value="Winged helix' DNA-binding domain"/>
    <property type="match status" value="1"/>
</dbReference>
<dbReference type="PANTHER" id="PTHR13947">
    <property type="entry name" value="GNAT FAMILY N-ACETYLTRANSFERASE"/>
    <property type="match status" value="1"/>
</dbReference>
<dbReference type="InterPro" id="IPR016181">
    <property type="entry name" value="Acyl_CoA_acyltransferase"/>
</dbReference>
<dbReference type="CDD" id="cd04301">
    <property type="entry name" value="NAT_SF"/>
    <property type="match status" value="1"/>
</dbReference>
<dbReference type="PANTHER" id="PTHR13947:SF37">
    <property type="entry name" value="LD18367P"/>
    <property type="match status" value="1"/>
</dbReference>
<evidence type="ECO:0000259" key="3">
    <source>
        <dbReference type="PROSITE" id="PS51186"/>
    </source>
</evidence>
<dbReference type="InterPro" id="IPR050769">
    <property type="entry name" value="NAT_camello-type"/>
</dbReference>
<feature type="domain" description="HTH marR-type" evidence="2">
    <location>
        <begin position="1"/>
        <end position="142"/>
    </location>
</feature>
<dbReference type="EMBL" id="QQTP01000001">
    <property type="protein sequence ID" value="RDJ29331.1"/>
    <property type="molecule type" value="Genomic_DNA"/>
</dbReference>
<protein>
    <submittedName>
        <fullName evidence="4">MarR family transcriptional regulator</fullName>
    </submittedName>
</protein>
<dbReference type="Proteomes" id="UP000255207">
    <property type="component" value="Unassembled WGS sequence"/>
</dbReference>
<dbReference type="PROSITE" id="PS50995">
    <property type="entry name" value="HTH_MARR_2"/>
    <property type="match status" value="1"/>
</dbReference>
<dbReference type="InterPro" id="IPR000835">
    <property type="entry name" value="HTH_MarR-typ"/>
</dbReference>
<evidence type="ECO:0000259" key="2">
    <source>
        <dbReference type="PROSITE" id="PS50995"/>
    </source>
</evidence>
<evidence type="ECO:0000313" key="5">
    <source>
        <dbReference type="Proteomes" id="UP000255207"/>
    </source>
</evidence>
<evidence type="ECO:0000256" key="1">
    <source>
        <dbReference type="ARBA" id="ARBA00022679"/>
    </source>
</evidence>
<name>A0A370LBQ7_9HYPH</name>
<dbReference type="PROSITE" id="PS51186">
    <property type="entry name" value="GNAT"/>
    <property type="match status" value="1"/>
</dbReference>
<keyword evidence="5" id="KW-1185">Reference proteome</keyword>
<dbReference type="PRINTS" id="PR00598">
    <property type="entry name" value="HTHMARR"/>
</dbReference>
<gene>
    <name evidence="4" type="ORF">DWE98_01885</name>
</gene>
<dbReference type="Gene3D" id="3.40.630.30">
    <property type="match status" value="1"/>
</dbReference>
<dbReference type="GO" id="GO:0003700">
    <property type="term" value="F:DNA-binding transcription factor activity"/>
    <property type="evidence" value="ECO:0007669"/>
    <property type="project" value="InterPro"/>
</dbReference>
<evidence type="ECO:0000313" key="4">
    <source>
        <dbReference type="EMBL" id="RDJ29331.1"/>
    </source>
</evidence>
<dbReference type="SUPFAM" id="SSF55729">
    <property type="entry name" value="Acyl-CoA N-acyltransferases (Nat)"/>
    <property type="match status" value="1"/>
</dbReference>
<feature type="domain" description="N-acetyltransferase" evidence="3">
    <location>
        <begin position="154"/>
        <end position="302"/>
    </location>
</feature>
<dbReference type="InterPro" id="IPR000182">
    <property type="entry name" value="GNAT_dom"/>
</dbReference>
<dbReference type="InterPro" id="IPR036388">
    <property type="entry name" value="WH-like_DNA-bd_sf"/>
</dbReference>
<dbReference type="InterPro" id="IPR036390">
    <property type="entry name" value="WH_DNA-bd_sf"/>
</dbReference>
<dbReference type="AlphaFoldDB" id="A0A370LBQ7"/>
<dbReference type="Pfam" id="PF12802">
    <property type="entry name" value="MarR_2"/>
    <property type="match status" value="1"/>
</dbReference>